<feature type="compositionally biased region" description="Low complexity" evidence="7">
    <location>
        <begin position="183"/>
        <end position="201"/>
    </location>
</feature>
<dbReference type="OrthoDB" id="2377365at2759"/>
<dbReference type="Pfam" id="PF00505">
    <property type="entry name" value="HMG_box"/>
    <property type="match status" value="1"/>
</dbReference>
<reference evidence="9 10" key="1">
    <citation type="journal article" date="2018" name="Sci. Rep.">
        <title>Genomic signatures of local adaptation to the degree of environmental predictability in rotifers.</title>
        <authorList>
            <person name="Franch-Gras L."/>
            <person name="Hahn C."/>
            <person name="Garcia-Roger E.M."/>
            <person name="Carmona M.J."/>
            <person name="Serra M."/>
            <person name="Gomez A."/>
        </authorList>
    </citation>
    <scope>NUCLEOTIDE SEQUENCE [LARGE SCALE GENOMIC DNA]</scope>
    <source>
        <strain evidence="9">HYR1</strain>
    </source>
</reference>
<dbReference type="PANTHER" id="PTHR13059">
    <property type="entry name" value="HMG-BOX TRANSCRIPTION FACTOR BBX"/>
    <property type="match status" value="1"/>
</dbReference>
<dbReference type="PANTHER" id="PTHR13059:SF13">
    <property type="entry name" value="PROTEIN CAPICUA HOMOLOG"/>
    <property type="match status" value="1"/>
</dbReference>
<dbReference type="GO" id="GO:0000981">
    <property type="term" value="F:DNA-binding transcription factor activity, RNA polymerase II-specific"/>
    <property type="evidence" value="ECO:0007669"/>
    <property type="project" value="TreeGrafter"/>
</dbReference>
<feature type="compositionally biased region" description="Acidic residues" evidence="7">
    <location>
        <begin position="509"/>
        <end position="532"/>
    </location>
</feature>
<dbReference type="STRING" id="10195.A0A3M7SY67"/>
<evidence type="ECO:0000256" key="1">
    <source>
        <dbReference type="ARBA" id="ARBA00022553"/>
    </source>
</evidence>
<dbReference type="InterPro" id="IPR052412">
    <property type="entry name" value="CC-Dev_Transcription_Reg"/>
</dbReference>
<dbReference type="Gene3D" id="1.10.30.10">
    <property type="entry name" value="High mobility group box domain"/>
    <property type="match status" value="1"/>
</dbReference>
<dbReference type="SMART" id="SM00398">
    <property type="entry name" value="HMG"/>
    <property type="match status" value="1"/>
</dbReference>
<sequence>MYSLPLSNPISRSLSSNLPHGHQSLLLHSPNMAPSLQNPVPLNSMSNFSKSTSTTPGSSHIRLESPSNYNIPLKKRMISNADVESRKFPVDLSQWRETRVLALRKNFKCNDELDSDLNFINYYPGDIETVNGTLVTVMYNEERVTFDVSKDEERFSLIEDAQARLDKLEKGILVLFRVSNQNVSCSSHSSTPTSVPLPTSSGLVDPSKSQKATKYRLGRIIEKQKNFLVEPICLEFGSNSLISELVNHEWIDRPNLRLLQPPWFDEYKDELDLKLNLSLIESLKKFLSKQLQLSNKCGLQVFSGSTPILGFPAESSAKLVQAQNDPKEIQTNSLNLNLDNYQQTNFNANTKYKKGDIVTTPNGIRKKFNGKQWRRLCSKEDCSKESQRKGFCSRHLTQRSGGRKVQNSLATSSSGMVQAPFNLNPEKEIAFNIGSMNLSKFQNSGSFQSINSSKWLMQDYNQMPKSKLRTDDELCAANALVGINSSVKSERSNSSQSKTYDTTSADFYPDTDLENENSDEEEEEEEKEDNEVNADNSSLSGKKSPSFSDDDNDKNNGTGVLLVQEDLDYQNKDSKIGSSENKNESKKSHDSKSAKCLEQIENGQMDDNLSRENEKKAKMTYLKRNVSDHDLNPPGRFSFANEHVRRPMNAFMIFSKKERPLIHQQHPNCDNRAVSKMLGERWYALDQEEKNFYHQVASQLKKDHFKANPEWKWRNKLERQKSEPGTKVLKSKKSKDFFIPKGLRKQLSCPSDIEDLIPNLTNEIFESKIKPKPIKQILPVKSTTINDFNNFKPCGIVFKPTSSSTWTPSSTSLDEEQSSPKISPLDQPHSPNKFFVQQNTTFSPDGIGSKSFSSNFQSDRQPPAGLYDSELINDPTNEIKELDISINHTDTENQKPLRKTISDSSLFRLSNNKTPKSALLEKRRKAVYNLLKQSIYPSVRATVLKKYNANTIFTSHCLTSNVVFNSRLLT</sequence>
<feature type="compositionally biased region" description="Low complexity" evidence="7">
    <location>
        <begin position="802"/>
        <end position="812"/>
    </location>
</feature>
<dbReference type="AlphaFoldDB" id="A0A3M7SY67"/>
<keyword evidence="3 6" id="KW-0238">DNA-binding</keyword>
<dbReference type="SUPFAM" id="SSF47095">
    <property type="entry name" value="HMG-box"/>
    <property type="match status" value="1"/>
</dbReference>
<feature type="region of interest" description="Disordered" evidence="7">
    <location>
        <begin position="183"/>
        <end position="207"/>
    </location>
</feature>
<gene>
    <name evidence="9" type="ORF">BpHYR1_004851</name>
</gene>
<keyword evidence="2" id="KW-0805">Transcription regulation</keyword>
<dbReference type="Proteomes" id="UP000276133">
    <property type="component" value="Unassembled WGS sequence"/>
</dbReference>
<evidence type="ECO:0000256" key="3">
    <source>
        <dbReference type="ARBA" id="ARBA00023125"/>
    </source>
</evidence>
<keyword evidence="5 6" id="KW-0539">Nucleus</keyword>
<evidence type="ECO:0000313" key="10">
    <source>
        <dbReference type="Proteomes" id="UP000276133"/>
    </source>
</evidence>
<evidence type="ECO:0000256" key="6">
    <source>
        <dbReference type="PROSITE-ProRule" id="PRU00267"/>
    </source>
</evidence>
<evidence type="ECO:0000259" key="8">
    <source>
        <dbReference type="PROSITE" id="PS50118"/>
    </source>
</evidence>
<protein>
    <submittedName>
        <fullName evidence="9">Capicua-like protein</fullName>
    </submittedName>
</protein>
<feature type="region of interest" description="Disordered" evidence="7">
    <location>
        <begin position="487"/>
        <end position="594"/>
    </location>
</feature>
<organism evidence="9 10">
    <name type="scientific">Brachionus plicatilis</name>
    <name type="common">Marine rotifer</name>
    <name type="synonym">Brachionus muelleri</name>
    <dbReference type="NCBI Taxonomy" id="10195"/>
    <lineage>
        <taxon>Eukaryota</taxon>
        <taxon>Metazoa</taxon>
        <taxon>Spiralia</taxon>
        <taxon>Gnathifera</taxon>
        <taxon>Rotifera</taxon>
        <taxon>Eurotatoria</taxon>
        <taxon>Monogononta</taxon>
        <taxon>Pseudotrocha</taxon>
        <taxon>Ploima</taxon>
        <taxon>Brachionidae</taxon>
        <taxon>Brachionus</taxon>
    </lineage>
</organism>
<feature type="compositionally biased region" description="Basic and acidic residues" evidence="7">
    <location>
        <begin position="569"/>
        <end position="594"/>
    </location>
</feature>
<feature type="compositionally biased region" description="Low complexity" evidence="7">
    <location>
        <begin position="533"/>
        <end position="547"/>
    </location>
</feature>
<keyword evidence="10" id="KW-1185">Reference proteome</keyword>
<dbReference type="GO" id="GO:0005634">
    <property type="term" value="C:nucleus"/>
    <property type="evidence" value="ECO:0007669"/>
    <property type="project" value="UniProtKB-UniRule"/>
</dbReference>
<evidence type="ECO:0000256" key="7">
    <source>
        <dbReference type="SAM" id="MobiDB-lite"/>
    </source>
</evidence>
<comment type="caution">
    <text evidence="9">The sequence shown here is derived from an EMBL/GenBank/DDBJ whole genome shotgun (WGS) entry which is preliminary data.</text>
</comment>
<proteinExistence type="predicted"/>
<evidence type="ECO:0000313" key="9">
    <source>
        <dbReference type="EMBL" id="RNA40724.1"/>
    </source>
</evidence>
<keyword evidence="4" id="KW-0804">Transcription</keyword>
<accession>A0A3M7SY67</accession>
<feature type="region of interest" description="Disordered" evidence="7">
    <location>
        <begin position="802"/>
        <end position="830"/>
    </location>
</feature>
<dbReference type="GO" id="GO:0000977">
    <property type="term" value="F:RNA polymerase II transcription regulatory region sequence-specific DNA binding"/>
    <property type="evidence" value="ECO:0007669"/>
    <property type="project" value="TreeGrafter"/>
</dbReference>
<evidence type="ECO:0000256" key="4">
    <source>
        <dbReference type="ARBA" id="ARBA00023163"/>
    </source>
</evidence>
<evidence type="ECO:0000256" key="5">
    <source>
        <dbReference type="ARBA" id="ARBA00023242"/>
    </source>
</evidence>
<feature type="region of interest" description="Disordered" evidence="7">
    <location>
        <begin position="21"/>
        <end position="66"/>
    </location>
</feature>
<keyword evidence="1" id="KW-0597">Phosphoprotein</keyword>
<dbReference type="InterPro" id="IPR009071">
    <property type="entry name" value="HMG_box_dom"/>
</dbReference>
<dbReference type="PROSITE" id="PS50118">
    <property type="entry name" value="HMG_BOX_2"/>
    <property type="match status" value="1"/>
</dbReference>
<feature type="DNA-binding region" description="HMG box" evidence="6">
    <location>
        <begin position="644"/>
        <end position="712"/>
    </location>
</feature>
<name>A0A3M7SY67_BRAPC</name>
<dbReference type="EMBL" id="REGN01000600">
    <property type="protein sequence ID" value="RNA40724.1"/>
    <property type="molecule type" value="Genomic_DNA"/>
</dbReference>
<feature type="compositionally biased region" description="Polar residues" evidence="7">
    <location>
        <begin position="32"/>
        <end position="58"/>
    </location>
</feature>
<feature type="domain" description="HMG box" evidence="8">
    <location>
        <begin position="644"/>
        <end position="712"/>
    </location>
</feature>
<dbReference type="InterPro" id="IPR036910">
    <property type="entry name" value="HMG_box_dom_sf"/>
</dbReference>
<evidence type="ECO:0000256" key="2">
    <source>
        <dbReference type="ARBA" id="ARBA00023015"/>
    </source>
</evidence>